<feature type="domain" description="NlpC/P60" evidence="5">
    <location>
        <begin position="4"/>
        <end position="136"/>
    </location>
</feature>
<evidence type="ECO:0000259" key="5">
    <source>
        <dbReference type="PROSITE" id="PS51935"/>
    </source>
</evidence>
<dbReference type="Gene3D" id="3.90.1720.10">
    <property type="entry name" value="endopeptidase domain like (from Nostoc punctiforme)"/>
    <property type="match status" value="1"/>
</dbReference>
<name>A0ABV8UQM4_9PROT</name>
<evidence type="ECO:0000256" key="2">
    <source>
        <dbReference type="ARBA" id="ARBA00022670"/>
    </source>
</evidence>
<dbReference type="PROSITE" id="PS51935">
    <property type="entry name" value="NLPC_P60"/>
    <property type="match status" value="1"/>
</dbReference>
<dbReference type="RefSeq" id="WP_382423425.1">
    <property type="nucleotide sequence ID" value="NZ_JBHSCW010000010.1"/>
</dbReference>
<evidence type="ECO:0000313" key="7">
    <source>
        <dbReference type="Proteomes" id="UP001595799"/>
    </source>
</evidence>
<evidence type="ECO:0000256" key="1">
    <source>
        <dbReference type="ARBA" id="ARBA00007074"/>
    </source>
</evidence>
<proteinExistence type="inferred from homology"/>
<comment type="similarity">
    <text evidence="1">Belongs to the peptidase C40 family.</text>
</comment>
<gene>
    <name evidence="6" type="ORF">ACFOW6_15995</name>
</gene>
<sequence length="143" mass="15042">MTENDLRRAVVAEARGWLGTPFRHGGRCRGAGVDCIGLAIGVAKALGLPHADAAGYPRRPDEGELARGLDRLLTPCAPEAAKPGDLLRLSCRGRATHVAIVTERGILHAHAPSGRVIEHGYDGCWPGPAVAAYRLVPAVSERG</sequence>
<comment type="caution">
    <text evidence="6">The sequence shown here is derived from an EMBL/GenBank/DDBJ whole genome shotgun (WGS) entry which is preliminary data.</text>
</comment>
<keyword evidence="3" id="KW-0378">Hydrolase</keyword>
<dbReference type="InterPro" id="IPR000064">
    <property type="entry name" value="NLP_P60_dom"/>
</dbReference>
<evidence type="ECO:0000256" key="4">
    <source>
        <dbReference type="ARBA" id="ARBA00022807"/>
    </source>
</evidence>
<evidence type="ECO:0000256" key="3">
    <source>
        <dbReference type="ARBA" id="ARBA00022801"/>
    </source>
</evidence>
<evidence type="ECO:0000313" key="6">
    <source>
        <dbReference type="EMBL" id="MFC4353051.1"/>
    </source>
</evidence>
<dbReference type="Proteomes" id="UP001595799">
    <property type="component" value="Unassembled WGS sequence"/>
</dbReference>
<dbReference type="InterPro" id="IPR038765">
    <property type="entry name" value="Papain-like_cys_pep_sf"/>
</dbReference>
<keyword evidence="7" id="KW-1185">Reference proteome</keyword>
<reference evidence="7" key="1">
    <citation type="journal article" date="2019" name="Int. J. Syst. Evol. Microbiol.">
        <title>The Global Catalogue of Microorganisms (GCM) 10K type strain sequencing project: providing services to taxonomists for standard genome sequencing and annotation.</title>
        <authorList>
            <consortium name="The Broad Institute Genomics Platform"/>
            <consortium name="The Broad Institute Genome Sequencing Center for Infectious Disease"/>
            <person name="Wu L."/>
            <person name="Ma J."/>
        </authorList>
    </citation>
    <scope>NUCLEOTIDE SEQUENCE [LARGE SCALE GENOMIC DNA]</scope>
    <source>
        <strain evidence="7">CECT 8472</strain>
    </source>
</reference>
<organism evidence="6 7">
    <name type="scientific">Fodinicurvata halophila</name>
    <dbReference type="NCBI Taxonomy" id="1419723"/>
    <lineage>
        <taxon>Bacteria</taxon>
        <taxon>Pseudomonadati</taxon>
        <taxon>Pseudomonadota</taxon>
        <taxon>Alphaproteobacteria</taxon>
        <taxon>Rhodospirillales</taxon>
        <taxon>Rhodovibrionaceae</taxon>
        <taxon>Fodinicurvata</taxon>
    </lineage>
</organism>
<keyword evidence="4" id="KW-0788">Thiol protease</keyword>
<accession>A0ABV8UQM4</accession>
<keyword evidence="2" id="KW-0645">Protease</keyword>
<dbReference type="EMBL" id="JBHSCW010000010">
    <property type="protein sequence ID" value="MFC4353051.1"/>
    <property type="molecule type" value="Genomic_DNA"/>
</dbReference>
<protein>
    <submittedName>
        <fullName evidence="6">C40 family peptidase</fullName>
    </submittedName>
</protein>
<dbReference type="SUPFAM" id="SSF54001">
    <property type="entry name" value="Cysteine proteinases"/>
    <property type="match status" value="1"/>
</dbReference>